<feature type="signal peptide" evidence="1">
    <location>
        <begin position="1"/>
        <end position="28"/>
    </location>
</feature>
<reference evidence="2 3" key="1">
    <citation type="submission" date="2021-03" db="EMBL/GenBank/DDBJ databases">
        <title>Genomic Encyclopedia of Type Strains, Phase IV (KMG-IV): sequencing the most valuable type-strain genomes for metagenomic binning, comparative biology and taxonomic classification.</title>
        <authorList>
            <person name="Goeker M."/>
        </authorList>
    </citation>
    <scope>NUCLEOTIDE SEQUENCE [LARGE SCALE GENOMIC DNA]</scope>
    <source>
        <strain evidence="2 3">DSM 40526</strain>
    </source>
</reference>
<evidence type="ECO:0000256" key="1">
    <source>
        <dbReference type="SAM" id="SignalP"/>
    </source>
</evidence>
<feature type="chain" id="PRO_5045323858" description="Secreted protein" evidence="1">
    <location>
        <begin position="29"/>
        <end position="136"/>
    </location>
</feature>
<name>A0ABS4LHA9_STRAV</name>
<proteinExistence type="predicted"/>
<protein>
    <recommendedName>
        <fullName evidence="4">Secreted protein</fullName>
    </recommendedName>
</protein>
<evidence type="ECO:0008006" key="4">
    <source>
        <dbReference type="Google" id="ProtNLM"/>
    </source>
</evidence>
<keyword evidence="1" id="KW-0732">Signal</keyword>
<dbReference type="RefSeq" id="WP_189973958.1">
    <property type="nucleotide sequence ID" value="NZ_BMVL01000021.1"/>
</dbReference>
<accession>A0ABS4LHA9</accession>
<evidence type="ECO:0000313" key="2">
    <source>
        <dbReference type="EMBL" id="MBP2041498.1"/>
    </source>
</evidence>
<dbReference type="EMBL" id="JAGGLQ010000025">
    <property type="protein sequence ID" value="MBP2041498.1"/>
    <property type="molecule type" value="Genomic_DNA"/>
</dbReference>
<sequence>MRNRVLKSLTVVAASAAGLLLAGAPASAAPIPWSVSHGTATADGTRWLEPGSSLVVKGELRNTGPGCYSLWSVTVRDFVPGPVRKLATQCGSGSQPVETKISYALTTTSYVQICQDESRTNCGRQTSVTQWPAQRG</sequence>
<keyword evidence="3" id="KW-1185">Reference proteome</keyword>
<organism evidence="2 3">
    <name type="scientific">Streptomyces avidinii</name>
    <dbReference type="NCBI Taxonomy" id="1895"/>
    <lineage>
        <taxon>Bacteria</taxon>
        <taxon>Bacillati</taxon>
        <taxon>Actinomycetota</taxon>
        <taxon>Actinomycetes</taxon>
        <taxon>Kitasatosporales</taxon>
        <taxon>Streptomycetaceae</taxon>
        <taxon>Streptomyces</taxon>
    </lineage>
</organism>
<evidence type="ECO:0000313" key="3">
    <source>
        <dbReference type="Proteomes" id="UP001519310"/>
    </source>
</evidence>
<dbReference type="Proteomes" id="UP001519310">
    <property type="component" value="Unassembled WGS sequence"/>
</dbReference>
<comment type="caution">
    <text evidence="2">The sequence shown here is derived from an EMBL/GenBank/DDBJ whole genome shotgun (WGS) entry which is preliminary data.</text>
</comment>
<gene>
    <name evidence="2" type="ORF">J2Z77_007358</name>
</gene>